<dbReference type="PANTHER" id="PTHR46169">
    <property type="entry name" value="DNA REPLICATION-RELATED ELEMENT FACTOR, ISOFORM A"/>
    <property type="match status" value="1"/>
</dbReference>
<dbReference type="EMBL" id="WUAV01000004">
    <property type="protein sequence ID" value="KAF1756129.1"/>
    <property type="molecule type" value="Genomic_DNA"/>
</dbReference>
<name>A0A6A5GNW4_CAERE</name>
<dbReference type="GeneID" id="9819729"/>
<dbReference type="InterPro" id="IPR012337">
    <property type="entry name" value="RNaseH-like_sf"/>
</dbReference>
<dbReference type="CTD" id="9819729"/>
<feature type="region of interest" description="Disordered" evidence="5">
    <location>
        <begin position="59"/>
        <end position="102"/>
    </location>
</feature>
<keyword evidence="1" id="KW-0479">Metal-binding</keyword>
<feature type="region of interest" description="Disordered" evidence="5">
    <location>
        <begin position="18"/>
        <end position="43"/>
    </location>
</feature>
<evidence type="ECO:0000259" key="6">
    <source>
        <dbReference type="PROSITE" id="PS50808"/>
    </source>
</evidence>
<feature type="compositionally biased region" description="Low complexity" evidence="5">
    <location>
        <begin position="426"/>
        <end position="448"/>
    </location>
</feature>
<feature type="region of interest" description="Disordered" evidence="5">
    <location>
        <begin position="424"/>
        <end position="449"/>
    </location>
</feature>
<proteinExistence type="predicted"/>
<gene>
    <name evidence="7" type="ORF">GCK72_012582</name>
</gene>
<reference evidence="7 8" key="1">
    <citation type="submission" date="2019-12" db="EMBL/GenBank/DDBJ databases">
        <title>Chromosome-level assembly of the Caenorhabditis remanei genome.</title>
        <authorList>
            <person name="Teterina A.A."/>
            <person name="Willis J.H."/>
            <person name="Phillips P.C."/>
        </authorList>
    </citation>
    <scope>NUCLEOTIDE SEQUENCE [LARGE SCALE GENOMIC DNA]</scope>
    <source>
        <strain evidence="7 8">PX506</strain>
        <tissue evidence="7">Whole organism</tissue>
    </source>
</reference>
<dbReference type="SUPFAM" id="SSF53098">
    <property type="entry name" value="Ribonuclease H-like"/>
    <property type="match status" value="1"/>
</dbReference>
<keyword evidence="3" id="KW-0862">Zinc</keyword>
<dbReference type="GO" id="GO:0005634">
    <property type="term" value="C:nucleus"/>
    <property type="evidence" value="ECO:0007669"/>
    <property type="project" value="TreeGrafter"/>
</dbReference>
<evidence type="ECO:0000256" key="1">
    <source>
        <dbReference type="ARBA" id="ARBA00022723"/>
    </source>
</evidence>
<dbReference type="AlphaFoldDB" id="A0A6A5GNW4"/>
<dbReference type="GO" id="GO:0003677">
    <property type="term" value="F:DNA binding"/>
    <property type="evidence" value="ECO:0007669"/>
    <property type="project" value="InterPro"/>
</dbReference>
<dbReference type="PANTHER" id="PTHR46169:SF29">
    <property type="entry name" value="DNA REPLICATION-RELATED ELEMENT FACTOR, ISOFORM A"/>
    <property type="match status" value="1"/>
</dbReference>
<feature type="domain" description="BED-type" evidence="6">
    <location>
        <begin position="327"/>
        <end position="393"/>
    </location>
</feature>
<comment type="caution">
    <text evidence="7">The sequence shown here is derived from an EMBL/GenBank/DDBJ whole genome shotgun (WGS) entry which is preliminary data.</text>
</comment>
<dbReference type="Proteomes" id="UP000483820">
    <property type="component" value="Chromosome IV"/>
</dbReference>
<organism evidence="7 8">
    <name type="scientific">Caenorhabditis remanei</name>
    <name type="common">Caenorhabditis vulgaris</name>
    <dbReference type="NCBI Taxonomy" id="31234"/>
    <lineage>
        <taxon>Eukaryota</taxon>
        <taxon>Metazoa</taxon>
        <taxon>Ecdysozoa</taxon>
        <taxon>Nematoda</taxon>
        <taxon>Chromadorea</taxon>
        <taxon>Rhabditida</taxon>
        <taxon>Rhabditina</taxon>
        <taxon>Rhabditomorpha</taxon>
        <taxon>Rhabditoidea</taxon>
        <taxon>Rhabditidae</taxon>
        <taxon>Peloderinae</taxon>
        <taxon>Caenorhabditis</taxon>
    </lineage>
</organism>
<keyword evidence="2 4" id="KW-0863">Zinc-finger</keyword>
<sequence>MLLISCFNKLSSTDADAARVGARQRNRSLKKSPAVQDDDPTTHHLQQQFAQNLLSQHNQVTSTHHHSMQHLHNTSSLQHHLVLPSSSSMAPEPRRAASFDVSASQKLSPAPFRVSSFDTGRSAFSPVEVPRLLVQSPLSPLQVEPPPVATDNRLLTVPSPSDFRKSPVDNRSFACESPKSGGQPATSVDILSQLNLNPNLLTQLTAAISRPIGVASPMLEEMKINFGSVPKIESTRQGALLGVFATDAQPDLRNIGMMDQQMDCSGGSFETVGSGSFDMMSAHSSFDHGNTNYNQATAEILATMPPKSVIQDDIRTGQGRFSLVRKRGRSEVWNLFGQVLDGATHLRLPYVACYACKVLYTDTGGGTGNMTRHRCPIGASYRSSTHASSTETVEAGGTNSFDSTVSARNFGSSTDIVKSQLSISMAESGPESAPSGSGSGNNSLPLLSQHSGENSIGDVDREVLIDAVVKCCAIDLIDPIVFSGKGFRGLLKQICNVSKRLGSTISPPIEAFPDIQTVRSAMQTHLRFCADDLKNELSRTAQGCRLALETLTYSGRDYRVIHGSRISPEWKWRSNILGVFKARENESLSEMINIVVHNYEINKTVLRVTVPNTNNDLDSTYRSFFCIKAKLKEILFTILSSCSQPVMEMLNAVDQLTKALVEMDVRLPFAIEPREDIFDVHQLLAEWNDQWGQLEQIISTKCADTLLDSFKKLDPVHMRDLEIFILPFRETVESLTSEQPNFHKILPEWLALQHECQLQNDEPTALLRELKQIATRILEAEKEVIMTDEHMIAVLLNPRLIRKLNMILTDQERQIACEKIRSQCGFRNPKEPLSRGSSCDGEPHRKRRMFLSSLEDDQVTDELECYLRSQYPPHQTKDVATFWSATGQSQFPMLSTMARRVLCTPAVAPTTRFDARCASVSPDQLHTFLMLRSMFDCEKEEEPRD</sequence>
<dbReference type="InterPro" id="IPR003656">
    <property type="entry name" value="Znf_BED"/>
</dbReference>
<protein>
    <recommendedName>
        <fullName evidence="6">BED-type domain-containing protein</fullName>
    </recommendedName>
</protein>
<dbReference type="KEGG" id="crq:GCK72_012582"/>
<evidence type="ECO:0000256" key="2">
    <source>
        <dbReference type="ARBA" id="ARBA00022771"/>
    </source>
</evidence>
<evidence type="ECO:0000313" key="8">
    <source>
        <dbReference type="Proteomes" id="UP000483820"/>
    </source>
</evidence>
<dbReference type="GO" id="GO:0008270">
    <property type="term" value="F:zinc ion binding"/>
    <property type="evidence" value="ECO:0007669"/>
    <property type="project" value="UniProtKB-KW"/>
</dbReference>
<dbReference type="GO" id="GO:0006357">
    <property type="term" value="P:regulation of transcription by RNA polymerase II"/>
    <property type="evidence" value="ECO:0007669"/>
    <property type="project" value="TreeGrafter"/>
</dbReference>
<feature type="region of interest" description="Disordered" evidence="5">
    <location>
        <begin position="143"/>
        <end position="168"/>
    </location>
</feature>
<evidence type="ECO:0000313" key="7">
    <source>
        <dbReference type="EMBL" id="KAF1756129.1"/>
    </source>
</evidence>
<evidence type="ECO:0000256" key="3">
    <source>
        <dbReference type="ARBA" id="ARBA00022833"/>
    </source>
</evidence>
<dbReference type="PROSITE" id="PS50808">
    <property type="entry name" value="ZF_BED"/>
    <property type="match status" value="1"/>
</dbReference>
<dbReference type="RefSeq" id="XP_053583997.1">
    <property type="nucleotide sequence ID" value="XM_053729225.1"/>
</dbReference>
<accession>A0A6A5GNW4</accession>
<dbReference type="InterPro" id="IPR052717">
    <property type="entry name" value="Vacuolar_transposase_reg"/>
</dbReference>
<feature type="compositionally biased region" description="Polar residues" evidence="5">
    <location>
        <begin position="70"/>
        <end position="89"/>
    </location>
</feature>
<evidence type="ECO:0000256" key="5">
    <source>
        <dbReference type="SAM" id="MobiDB-lite"/>
    </source>
</evidence>
<evidence type="ECO:0000256" key="4">
    <source>
        <dbReference type="PROSITE-ProRule" id="PRU00027"/>
    </source>
</evidence>